<organism evidence="3 4">
    <name type="scientific">Exophiala aquamarina CBS 119918</name>
    <dbReference type="NCBI Taxonomy" id="1182545"/>
    <lineage>
        <taxon>Eukaryota</taxon>
        <taxon>Fungi</taxon>
        <taxon>Dikarya</taxon>
        <taxon>Ascomycota</taxon>
        <taxon>Pezizomycotina</taxon>
        <taxon>Eurotiomycetes</taxon>
        <taxon>Chaetothyriomycetidae</taxon>
        <taxon>Chaetothyriales</taxon>
        <taxon>Herpotrichiellaceae</taxon>
        <taxon>Exophiala</taxon>
    </lineage>
</organism>
<keyword evidence="4" id="KW-1185">Reference proteome</keyword>
<dbReference type="HOGENOM" id="CLU_1337515_0_0_1"/>
<evidence type="ECO:0000313" key="3">
    <source>
        <dbReference type="EMBL" id="KEF63132.1"/>
    </source>
</evidence>
<dbReference type="InterPro" id="IPR036378">
    <property type="entry name" value="FAS1_dom_sf"/>
</dbReference>
<dbReference type="Pfam" id="PF02469">
    <property type="entry name" value="Fasciclin"/>
    <property type="match status" value="1"/>
</dbReference>
<dbReference type="AlphaFoldDB" id="A0A072PTQ6"/>
<dbReference type="EMBL" id="AMGV01000001">
    <property type="protein sequence ID" value="KEF63132.1"/>
    <property type="molecule type" value="Genomic_DNA"/>
</dbReference>
<accession>A0A072PTQ6</accession>
<evidence type="ECO:0000259" key="2">
    <source>
        <dbReference type="PROSITE" id="PS50213"/>
    </source>
</evidence>
<dbReference type="InterPro" id="IPR000782">
    <property type="entry name" value="FAS1_domain"/>
</dbReference>
<dbReference type="RefSeq" id="XP_013265722.1">
    <property type="nucleotide sequence ID" value="XM_013410268.1"/>
</dbReference>
<dbReference type="OrthoDB" id="286301at2759"/>
<dbReference type="Gene3D" id="2.30.180.10">
    <property type="entry name" value="FAS1 domain"/>
    <property type="match status" value="1"/>
</dbReference>
<reference evidence="3 4" key="1">
    <citation type="submission" date="2013-03" db="EMBL/GenBank/DDBJ databases">
        <title>The Genome Sequence of Exophiala aquamarina CBS 119918.</title>
        <authorList>
            <consortium name="The Broad Institute Genomics Platform"/>
            <person name="Cuomo C."/>
            <person name="de Hoog S."/>
            <person name="Gorbushina A."/>
            <person name="Walker B."/>
            <person name="Young S.K."/>
            <person name="Zeng Q."/>
            <person name="Gargeya S."/>
            <person name="Fitzgerald M."/>
            <person name="Haas B."/>
            <person name="Abouelleil A."/>
            <person name="Allen A.W."/>
            <person name="Alvarado L."/>
            <person name="Arachchi H.M."/>
            <person name="Berlin A.M."/>
            <person name="Chapman S.B."/>
            <person name="Gainer-Dewar J."/>
            <person name="Goldberg J."/>
            <person name="Griggs A."/>
            <person name="Gujja S."/>
            <person name="Hansen M."/>
            <person name="Howarth C."/>
            <person name="Imamovic A."/>
            <person name="Ireland A."/>
            <person name="Larimer J."/>
            <person name="McCowan C."/>
            <person name="Murphy C."/>
            <person name="Pearson M."/>
            <person name="Poon T.W."/>
            <person name="Priest M."/>
            <person name="Roberts A."/>
            <person name="Saif S."/>
            <person name="Shea T."/>
            <person name="Sisk P."/>
            <person name="Sykes S."/>
            <person name="Wortman J."/>
            <person name="Nusbaum C."/>
            <person name="Birren B."/>
        </authorList>
    </citation>
    <scope>NUCLEOTIDE SEQUENCE [LARGE SCALE GENOMIC DNA]</scope>
    <source>
        <strain evidence="3 4">CBS 119918</strain>
    </source>
</reference>
<comment type="caution">
    <text evidence="3">The sequence shown here is derived from an EMBL/GenBank/DDBJ whole genome shotgun (WGS) entry which is preliminary data.</text>
</comment>
<evidence type="ECO:0000313" key="4">
    <source>
        <dbReference type="Proteomes" id="UP000027920"/>
    </source>
</evidence>
<dbReference type="GeneID" id="25276056"/>
<feature type="chain" id="PRO_5001683727" description="FAS1 domain-containing protein" evidence="1">
    <location>
        <begin position="24"/>
        <end position="205"/>
    </location>
</feature>
<gene>
    <name evidence="3" type="ORF">A1O9_01108</name>
</gene>
<dbReference type="STRING" id="1182545.A0A072PTQ6"/>
<sequence length="205" mass="21909">MQLTRRARHHAVAVFSYLSVASAQTFLEAISQYSQLDNFTTLMTNNPGLAGALLTSNASSLTQTTVLVPDNSAFDKLQTLLGVPVGSLSVAQLEPILSYHVLVNELTSDNFTVENGTTQPTFLTGELYNNRSAGAALGSSGAEGDPNNGQVVFIEAKDDPIDARRFTVRQLPSPEVEVKGGLGHIINMTAVDGRWDGGVFQIVDK</sequence>
<evidence type="ECO:0000256" key="1">
    <source>
        <dbReference type="SAM" id="SignalP"/>
    </source>
</evidence>
<proteinExistence type="predicted"/>
<dbReference type="VEuPathDB" id="FungiDB:A1O9_01108"/>
<keyword evidence="1" id="KW-0732">Signal</keyword>
<dbReference type="Proteomes" id="UP000027920">
    <property type="component" value="Unassembled WGS sequence"/>
</dbReference>
<protein>
    <recommendedName>
        <fullName evidence="2">FAS1 domain-containing protein</fullName>
    </recommendedName>
</protein>
<feature type="domain" description="FAS1" evidence="2">
    <location>
        <begin position="23"/>
        <end position="190"/>
    </location>
</feature>
<dbReference type="PROSITE" id="PS50213">
    <property type="entry name" value="FAS1"/>
    <property type="match status" value="1"/>
</dbReference>
<dbReference type="SUPFAM" id="SSF82153">
    <property type="entry name" value="FAS1 domain"/>
    <property type="match status" value="1"/>
</dbReference>
<feature type="signal peptide" evidence="1">
    <location>
        <begin position="1"/>
        <end position="23"/>
    </location>
</feature>
<name>A0A072PTQ6_9EURO</name>